<dbReference type="Pfam" id="PF12802">
    <property type="entry name" value="MarR_2"/>
    <property type="match status" value="1"/>
</dbReference>
<keyword evidence="6" id="KW-1185">Reference proteome</keyword>
<dbReference type="RefSeq" id="WP_090173381.1">
    <property type="nucleotide sequence ID" value="NZ_FMXR01000009.1"/>
</dbReference>
<dbReference type="PROSITE" id="PS01117">
    <property type="entry name" value="HTH_MARR_1"/>
    <property type="match status" value="1"/>
</dbReference>
<dbReference type="STRING" id="1732.SAMN02910417_01267"/>
<dbReference type="OrthoDB" id="6462103at2"/>
<dbReference type="InterPro" id="IPR036388">
    <property type="entry name" value="WH-like_DNA-bd_sf"/>
</dbReference>
<evidence type="ECO:0000313" key="6">
    <source>
        <dbReference type="Proteomes" id="UP000199228"/>
    </source>
</evidence>
<feature type="domain" description="HTH marR-type" evidence="4">
    <location>
        <begin position="1"/>
        <end position="134"/>
    </location>
</feature>
<organism evidence="5 6">
    <name type="scientific">Eubacterium oxidoreducens</name>
    <dbReference type="NCBI Taxonomy" id="1732"/>
    <lineage>
        <taxon>Bacteria</taxon>
        <taxon>Bacillati</taxon>
        <taxon>Bacillota</taxon>
        <taxon>Clostridia</taxon>
        <taxon>Eubacteriales</taxon>
        <taxon>Eubacteriaceae</taxon>
        <taxon>Eubacterium</taxon>
    </lineage>
</organism>
<evidence type="ECO:0000313" key="5">
    <source>
        <dbReference type="EMBL" id="SDB17391.1"/>
    </source>
</evidence>
<dbReference type="EMBL" id="FMXR01000009">
    <property type="protein sequence ID" value="SDB17391.1"/>
    <property type="molecule type" value="Genomic_DNA"/>
</dbReference>
<dbReference type="GO" id="GO:0003700">
    <property type="term" value="F:DNA-binding transcription factor activity"/>
    <property type="evidence" value="ECO:0007669"/>
    <property type="project" value="InterPro"/>
</dbReference>
<dbReference type="SUPFAM" id="SSF46785">
    <property type="entry name" value="Winged helix' DNA-binding domain"/>
    <property type="match status" value="1"/>
</dbReference>
<reference evidence="5 6" key="1">
    <citation type="submission" date="2016-10" db="EMBL/GenBank/DDBJ databases">
        <authorList>
            <person name="de Groot N.N."/>
        </authorList>
    </citation>
    <scope>NUCLEOTIDE SEQUENCE [LARGE SCALE GENOMIC DNA]</scope>
    <source>
        <strain evidence="5 6">DSM 3217</strain>
    </source>
</reference>
<evidence type="ECO:0000256" key="2">
    <source>
        <dbReference type="ARBA" id="ARBA00023125"/>
    </source>
</evidence>
<dbReference type="PRINTS" id="PR00598">
    <property type="entry name" value="HTHMARR"/>
</dbReference>
<sequence>MDRNIFQNVGILYRSYLNYANSFLKDLGISFSESVVISNIGASEGITQEGIASLLCIDKAAIARNVKLLETGGLIEIKKNADDKRLKKLYLTQEGWEKYKAITAANTDRLADLYKGLTPSEISTLETVLNRLADKV</sequence>
<dbReference type="InterPro" id="IPR000835">
    <property type="entry name" value="HTH_MarR-typ"/>
</dbReference>
<name>A0A1G6B9U4_EUBOX</name>
<accession>A0A1G6B9U4</accession>
<dbReference type="PROSITE" id="PS50995">
    <property type="entry name" value="HTH_MARR_2"/>
    <property type="match status" value="1"/>
</dbReference>
<dbReference type="InterPro" id="IPR023187">
    <property type="entry name" value="Tscrpt_reg_MarR-type_CS"/>
</dbReference>
<dbReference type="PANTHER" id="PTHR42756">
    <property type="entry name" value="TRANSCRIPTIONAL REGULATOR, MARR"/>
    <property type="match status" value="1"/>
</dbReference>
<dbReference type="GO" id="GO:0003677">
    <property type="term" value="F:DNA binding"/>
    <property type="evidence" value="ECO:0007669"/>
    <property type="project" value="UniProtKB-KW"/>
</dbReference>
<dbReference type="Proteomes" id="UP000199228">
    <property type="component" value="Unassembled WGS sequence"/>
</dbReference>
<evidence type="ECO:0000256" key="3">
    <source>
        <dbReference type="ARBA" id="ARBA00023163"/>
    </source>
</evidence>
<keyword evidence="3" id="KW-0804">Transcription</keyword>
<evidence type="ECO:0000259" key="4">
    <source>
        <dbReference type="PROSITE" id="PS50995"/>
    </source>
</evidence>
<dbReference type="AlphaFoldDB" id="A0A1G6B9U4"/>
<keyword evidence="1" id="KW-0805">Transcription regulation</keyword>
<protein>
    <submittedName>
        <fullName evidence="5">DNA-binding transcriptional regulator, MarR family</fullName>
    </submittedName>
</protein>
<dbReference type="PANTHER" id="PTHR42756:SF1">
    <property type="entry name" value="TRANSCRIPTIONAL REPRESSOR OF EMRAB OPERON"/>
    <property type="match status" value="1"/>
</dbReference>
<proteinExistence type="predicted"/>
<gene>
    <name evidence="5" type="ORF">SAMN02910417_01267</name>
</gene>
<dbReference type="InterPro" id="IPR036390">
    <property type="entry name" value="WH_DNA-bd_sf"/>
</dbReference>
<dbReference type="Gene3D" id="1.10.10.10">
    <property type="entry name" value="Winged helix-like DNA-binding domain superfamily/Winged helix DNA-binding domain"/>
    <property type="match status" value="1"/>
</dbReference>
<dbReference type="SMART" id="SM00347">
    <property type="entry name" value="HTH_MARR"/>
    <property type="match status" value="1"/>
</dbReference>
<evidence type="ECO:0000256" key="1">
    <source>
        <dbReference type="ARBA" id="ARBA00023015"/>
    </source>
</evidence>
<keyword evidence="2 5" id="KW-0238">DNA-binding</keyword>